<name>E0Y0R0_9SPHI</name>
<reference evidence="2" key="1">
    <citation type="journal article" date="2011" name="Environ. Microbiol.">
        <title>Time-series analyses of Monterey Bay coastal microbial picoplankton using a 'genome proxy' microarray.</title>
        <authorList>
            <person name="Rich V.I."/>
            <person name="Pham V.D."/>
            <person name="Eppley J."/>
            <person name="Shi Y."/>
            <person name="DeLong E.F."/>
        </authorList>
    </citation>
    <scope>NUCLEOTIDE SEQUENCE</scope>
</reference>
<dbReference type="Pfam" id="PF05893">
    <property type="entry name" value="LuxC"/>
    <property type="match status" value="1"/>
</dbReference>
<dbReference type="GO" id="GO:0008218">
    <property type="term" value="P:bioluminescence"/>
    <property type="evidence" value="ECO:0007669"/>
    <property type="project" value="InterPro"/>
</dbReference>
<dbReference type="EMBL" id="GU474939">
    <property type="protein sequence ID" value="ADI20251.1"/>
    <property type="molecule type" value="Genomic_DNA"/>
</dbReference>
<evidence type="ECO:0000256" key="1">
    <source>
        <dbReference type="ARBA" id="ARBA00022857"/>
    </source>
</evidence>
<dbReference type="AlphaFoldDB" id="E0Y0R0"/>
<accession>E0Y0R0</accession>
<evidence type="ECO:0000313" key="2">
    <source>
        <dbReference type="EMBL" id="ADI20251.1"/>
    </source>
</evidence>
<keyword evidence="1" id="KW-0521">NADP</keyword>
<sequence length="345" mass="39179">MFFSDHRIQAVSNLGQFLREFSEGIAISGGHEDIAEELETAIVQSHRNNGWFIEENQRHALAAWGQALSHKALLDWREREGGIREISRTRVGIVMAGNIPLVGLHDFLAVFLSGHFALVKRSSDDEYLIPVLVKVLLRHDPLFEGDWVFVDRLNDMEAVIATGSDNTARYFEYYFGKYPNIIRKNRTSIALLDGSESDEELVALGEDIFRYFGMGCRNVGHVVVPEAFDVQRIFANIVDWNGIVNNNKYGNNYEYYRALFLLNQDDFLENGFIIVRENEELHTPVGIVHISRYKAEADAADKIAEWGEKIQCVVGHGHIPFGKAQKPELWDYADGVNTMAFLAQL</sequence>
<proteinExistence type="predicted"/>
<evidence type="ECO:0008006" key="3">
    <source>
        <dbReference type="Google" id="ProtNLM"/>
    </source>
</evidence>
<organism evidence="2">
    <name type="scientific">uncultured Sphingobacterium sp. EB080_L08E11</name>
    <dbReference type="NCBI Taxonomy" id="710992"/>
    <lineage>
        <taxon>Bacteria</taxon>
        <taxon>Pseudomonadati</taxon>
        <taxon>Bacteroidota</taxon>
        <taxon>Sphingobacteriia</taxon>
        <taxon>Sphingobacteriales</taxon>
        <taxon>Sphingobacteriaceae</taxon>
        <taxon>Sphingobacterium</taxon>
        <taxon>environmental samples</taxon>
    </lineage>
</organism>
<dbReference type="InterPro" id="IPR008670">
    <property type="entry name" value="CoA_reduct_LuxC"/>
</dbReference>
<dbReference type="GO" id="GO:0003995">
    <property type="term" value="F:acyl-CoA dehydrogenase activity"/>
    <property type="evidence" value="ECO:0007669"/>
    <property type="project" value="InterPro"/>
</dbReference>
<protein>
    <recommendedName>
        <fullName evidence="3">Acyl-CoA reductase</fullName>
    </recommendedName>
</protein>